<dbReference type="GO" id="GO:0004672">
    <property type="term" value="F:protein kinase activity"/>
    <property type="evidence" value="ECO:0007669"/>
    <property type="project" value="InterPro"/>
</dbReference>
<comment type="caution">
    <text evidence="2">The sequence shown here is derived from an EMBL/GenBank/DDBJ whole genome shotgun (WGS) entry which is preliminary data.</text>
</comment>
<keyword evidence="3" id="KW-1185">Reference proteome</keyword>
<dbReference type="Pfam" id="PF00069">
    <property type="entry name" value="Pkinase"/>
    <property type="match status" value="1"/>
</dbReference>
<dbReference type="InterPro" id="IPR000719">
    <property type="entry name" value="Prot_kinase_dom"/>
</dbReference>
<dbReference type="RefSeq" id="XP_043163811.1">
    <property type="nucleotide sequence ID" value="XM_043307876.1"/>
</dbReference>
<dbReference type="GeneID" id="67014318"/>
<feature type="domain" description="Protein kinase" evidence="1">
    <location>
        <begin position="144"/>
        <end position="458"/>
    </location>
</feature>
<dbReference type="CDD" id="cd00180">
    <property type="entry name" value="PKc"/>
    <property type="match status" value="1"/>
</dbReference>
<dbReference type="Gene3D" id="1.10.510.10">
    <property type="entry name" value="Transferase(Phosphotransferase) domain 1"/>
    <property type="match status" value="2"/>
</dbReference>
<sequence length="966" mass="110280">MDELRLAFQRLRRFDIAGGTYVTLSFVPEAGLFELLTIPTIERALEDPVFGFEPHQRGPVSVEVTEGARKLFAILVELRIEQRLKKCLEKNLLDSNLPIFDETLLHDLFPESVTHFRKLQWEFVPLKLREHAHKDIESERVLPFLENEKLSSGGFSTVFRVKVHPLYHNFEASFREQQYVRKEISSRSSSEAQKRESDLLFLLRSLENDNLVRIVTSYTQHGLCNLLFPVADCDLHDLLLNETQPKWCQDFAQIVDSFRGLANGLHYLHNFRPLTKNKEDTERITRHGYHHDIKPKNILVKEERLILADFGLARLKDAQEDTQTPWKHAPPTYAAPEARDPVTLQERDIGRAYDIWSFGCVLGEFATYCLGGADAVKEFRKERIVEGRYGSHNCFHHDGDVNPVVHDWYHRMKDMYKSSSKSLLFDTSSWLLAVDPKQRPTSAEVVESFSRSSLSRWMLSIVFQSNVESSEDSEKLPSVFQSKLALERNRLRAWGYSHGLEAFAQQMQETIPDLSNQYDSMLHLLKSCSVKLANLLPLHYDDADAQEQVLQIMASTNDALFLGTPHLLKPTIENIFQLLTVSATKTVKLLADSSNATAPNEGEKFLSNSQDTPQNQEVGLLAAARYASLMLSSSDSLVSKGAVTMIDLALLSDINQPATYASRLTTRWYYHGFREVDRQKVLVEERSYAGTWSTTADEQKFADIGKEVLARVQELAQLFQMRPKPKNMRILQSLGAYHLPSQQKFGYVYEFPRNRSDAEPVSLATIIRETKEPMRNPTLNDKFALAQAVTSCIHSLHMTRWIHKDICSSNLDFLRDPGQDLTEVDLTQVYLTGFQHSRQLVQGAYSDGSISMQEKAFIHPAYIEDGVGFHSAFEYYALGVVLLEIAMWRTVDKLFAPGASSDVIRGLLLEYAQKYIPSRMGTGYCKVVLACMRFYDNHGDQKSVQNLLLKFQEEILEELQRSSLPL</sequence>
<dbReference type="SUPFAM" id="SSF56112">
    <property type="entry name" value="Protein kinase-like (PK-like)"/>
    <property type="match status" value="2"/>
</dbReference>
<organism evidence="2 3">
    <name type="scientific">Alternaria atra</name>
    <dbReference type="NCBI Taxonomy" id="119953"/>
    <lineage>
        <taxon>Eukaryota</taxon>
        <taxon>Fungi</taxon>
        <taxon>Dikarya</taxon>
        <taxon>Ascomycota</taxon>
        <taxon>Pezizomycotina</taxon>
        <taxon>Dothideomycetes</taxon>
        <taxon>Pleosporomycetidae</taxon>
        <taxon>Pleosporales</taxon>
        <taxon>Pleosporineae</taxon>
        <taxon>Pleosporaceae</taxon>
        <taxon>Alternaria</taxon>
        <taxon>Alternaria sect. Ulocladioides</taxon>
    </lineage>
</organism>
<dbReference type="Proteomes" id="UP000676310">
    <property type="component" value="Unassembled WGS sequence"/>
</dbReference>
<proteinExistence type="predicted"/>
<dbReference type="AlphaFoldDB" id="A0A8J2MUI5"/>
<evidence type="ECO:0000313" key="2">
    <source>
        <dbReference type="EMBL" id="CAG5138093.1"/>
    </source>
</evidence>
<name>A0A8J2MUI5_9PLEO</name>
<dbReference type="PROSITE" id="PS50011">
    <property type="entry name" value="PROTEIN_KINASE_DOM"/>
    <property type="match status" value="2"/>
</dbReference>
<reference evidence="2" key="1">
    <citation type="submission" date="2021-05" db="EMBL/GenBank/DDBJ databases">
        <authorList>
            <person name="Stam R."/>
        </authorList>
    </citation>
    <scope>NUCLEOTIDE SEQUENCE</scope>
    <source>
        <strain evidence="2">CS162</strain>
    </source>
</reference>
<accession>A0A8J2MUI5</accession>
<evidence type="ECO:0000313" key="3">
    <source>
        <dbReference type="Proteomes" id="UP000676310"/>
    </source>
</evidence>
<dbReference type="PANTHER" id="PTHR37542:SF3">
    <property type="entry name" value="PRION-INHIBITION AND PROPAGATION HELO DOMAIN-CONTAINING PROTEIN"/>
    <property type="match status" value="1"/>
</dbReference>
<gene>
    <name evidence="2" type="ORF">ALTATR162_LOCUS283</name>
</gene>
<dbReference type="OrthoDB" id="4062651at2759"/>
<protein>
    <recommendedName>
        <fullName evidence="1">Protein kinase domain-containing protein</fullName>
    </recommendedName>
</protein>
<dbReference type="PANTHER" id="PTHR37542">
    <property type="entry name" value="HELO DOMAIN-CONTAINING PROTEIN-RELATED"/>
    <property type="match status" value="1"/>
</dbReference>
<feature type="domain" description="Protein kinase" evidence="1">
    <location>
        <begin position="632"/>
        <end position="966"/>
    </location>
</feature>
<evidence type="ECO:0000259" key="1">
    <source>
        <dbReference type="PROSITE" id="PS50011"/>
    </source>
</evidence>
<dbReference type="GO" id="GO:0005524">
    <property type="term" value="F:ATP binding"/>
    <property type="evidence" value="ECO:0007669"/>
    <property type="project" value="InterPro"/>
</dbReference>
<dbReference type="InterPro" id="IPR011009">
    <property type="entry name" value="Kinase-like_dom_sf"/>
</dbReference>
<dbReference type="SMART" id="SM00220">
    <property type="entry name" value="S_TKc"/>
    <property type="match status" value="1"/>
</dbReference>
<dbReference type="EMBL" id="CAJRGZ010000012">
    <property type="protein sequence ID" value="CAG5138093.1"/>
    <property type="molecule type" value="Genomic_DNA"/>
</dbReference>